<accession>A0A150RGD9</accession>
<keyword evidence="8" id="KW-0456">Lyase</keyword>
<evidence type="ECO:0000256" key="4">
    <source>
        <dbReference type="ARBA" id="ARBA00017068"/>
    </source>
</evidence>
<dbReference type="GO" id="GO:0000287">
    <property type="term" value="F:magnesium ion binding"/>
    <property type="evidence" value="ECO:0007669"/>
    <property type="project" value="InterPro"/>
</dbReference>
<comment type="caution">
    <text evidence="12">The sequence shown here is derived from an EMBL/GenBank/DDBJ whole genome shotgun (WGS) entry which is preliminary data.</text>
</comment>
<evidence type="ECO:0000256" key="5">
    <source>
        <dbReference type="ARBA" id="ARBA00022525"/>
    </source>
</evidence>
<comment type="similarity">
    <text evidence="2">Belongs to the enolase family.</text>
</comment>
<dbReference type="AlphaFoldDB" id="A0A150RGD9"/>
<organism evidence="12 13">
    <name type="scientific">Sorangium cellulosum</name>
    <name type="common">Polyangium cellulosum</name>
    <dbReference type="NCBI Taxonomy" id="56"/>
    <lineage>
        <taxon>Bacteria</taxon>
        <taxon>Pseudomonadati</taxon>
        <taxon>Myxococcota</taxon>
        <taxon>Polyangia</taxon>
        <taxon>Polyangiales</taxon>
        <taxon>Polyangiaceae</taxon>
        <taxon>Sorangium</taxon>
    </lineage>
</organism>
<comment type="function">
    <text evidence="9">Catalyzes the reversible conversion of 2-phosphoglycerate (2-PG) into phosphoenolpyruvate (PEP). It is essential for the degradation of carbohydrates via glycolysis.</text>
</comment>
<dbReference type="Gene3D" id="3.30.390.10">
    <property type="entry name" value="Enolase-like, N-terminal domain"/>
    <property type="match status" value="1"/>
</dbReference>
<dbReference type="SMART" id="SM01193">
    <property type="entry name" value="Enolase_N"/>
    <property type="match status" value="1"/>
</dbReference>
<dbReference type="EC" id="4.2.1.11" evidence="3"/>
<dbReference type="PANTHER" id="PTHR11902:SF1">
    <property type="entry name" value="ENOLASE"/>
    <property type="match status" value="1"/>
</dbReference>
<evidence type="ECO:0000256" key="8">
    <source>
        <dbReference type="ARBA" id="ARBA00023239"/>
    </source>
</evidence>
<dbReference type="InterPro" id="IPR020810">
    <property type="entry name" value="Enolase_C"/>
</dbReference>
<evidence type="ECO:0000259" key="10">
    <source>
        <dbReference type="SMART" id="SM01192"/>
    </source>
</evidence>
<evidence type="ECO:0000256" key="2">
    <source>
        <dbReference type="ARBA" id="ARBA00009604"/>
    </source>
</evidence>
<protein>
    <recommendedName>
        <fullName evidence="4">Enolase</fullName>
        <ecNumber evidence="3">4.2.1.11</ecNumber>
    </recommendedName>
</protein>
<dbReference type="EMBL" id="JEMB01002663">
    <property type="protein sequence ID" value="KYF79335.1"/>
    <property type="molecule type" value="Genomic_DNA"/>
</dbReference>
<dbReference type="SUPFAM" id="SSF54826">
    <property type="entry name" value="Enolase N-terminal domain-like"/>
    <property type="match status" value="1"/>
</dbReference>
<dbReference type="InterPro" id="IPR020811">
    <property type="entry name" value="Enolase_N"/>
</dbReference>
<evidence type="ECO:0000259" key="11">
    <source>
        <dbReference type="SMART" id="SM01193"/>
    </source>
</evidence>
<evidence type="ECO:0000256" key="6">
    <source>
        <dbReference type="ARBA" id="ARBA00022842"/>
    </source>
</evidence>
<dbReference type="GO" id="GO:0006096">
    <property type="term" value="P:glycolytic process"/>
    <property type="evidence" value="ECO:0007669"/>
    <property type="project" value="UniProtKB-UniPathway"/>
</dbReference>
<comment type="pathway">
    <text evidence="1">Carbohydrate degradation; glycolysis; pyruvate from D-glyceraldehyde 3-phosphate: step 4/5.</text>
</comment>
<dbReference type="InterPro" id="IPR036849">
    <property type="entry name" value="Enolase-like_C_sf"/>
</dbReference>
<evidence type="ECO:0000256" key="1">
    <source>
        <dbReference type="ARBA" id="ARBA00005031"/>
    </source>
</evidence>
<dbReference type="UniPathway" id="UPA00109">
    <property type="reaction ID" value="UER00187"/>
</dbReference>
<dbReference type="SUPFAM" id="SSF51604">
    <property type="entry name" value="Enolase C-terminal domain-like"/>
    <property type="match status" value="2"/>
</dbReference>
<gene>
    <name evidence="12" type="ORF">BE17_35290</name>
</gene>
<dbReference type="GO" id="GO:0000015">
    <property type="term" value="C:phosphopyruvate hydratase complex"/>
    <property type="evidence" value="ECO:0007669"/>
    <property type="project" value="InterPro"/>
</dbReference>
<feature type="domain" description="Enolase C-terminal TIM barrel" evidence="10">
    <location>
        <begin position="153"/>
        <end position="493"/>
    </location>
</feature>
<evidence type="ECO:0000256" key="3">
    <source>
        <dbReference type="ARBA" id="ARBA00012058"/>
    </source>
</evidence>
<keyword evidence="7" id="KW-0324">Glycolysis</keyword>
<keyword evidence="6" id="KW-0460">Magnesium</keyword>
<proteinExistence type="inferred from homology"/>
<sequence length="509" mass="56091">MVRAMIKETTVTGFTLKGREILSSYANFTIEGEVTAKVTRGEETWTITERNGIPKGTSDGENEAVYIPNDKAIESLEKNIAPLLPKKVVIKSPRDLLDAAAAFDLELVKRAGHNKKAWGGNACLAASTAFFQTLLKASGYEAWEIFTTDQTRTFYFPNIAFNMVCGGEHVPGTKQDIQEMFFFAMKAGSLKEVFDTGTKFFRQFEKNLVRDGLPTGTAKERGFVFPVKDNFEGLSRIKECAGQLGLGLAEYAIGTDNAFSEVQKGEELIAQGMYDMRFSGTGKKTREELVDFDGTVVNSADNFATMEDPGSEHDVAAHKLMNARFGDRVQIVLDDLVVTQLRFIIPYLCGKKREERAGNSVLIKLNQAGTFTETRLAIEVVLGLADAKQVEEFLTARGDLSWILEECQKVGVKSLGEALDNIKACGFSAFVSHRSTEGSSEFLPYLPLMYGSLTRKLWFKAGAPNGERNLQNYNPMLRAEEQLRARGIKTEVAAWGGLPDGVKVPAAAR</sequence>
<dbReference type="InterPro" id="IPR029017">
    <property type="entry name" value="Enolase-like_N"/>
</dbReference>
<dbReference type="Gene3D" id="3.20.20.120">
    <property type="entry name" value="Enolase-like C-terminal domain"/>
    <property type="match status" value="1"/>
</dbReference>
<evidence type="ECO:0000313" key="12">
    <source>
        <dbReference type="EMBL" id="KYF79335.1"/>
    </source>
</evidence>
<feature type="domain" description="Enolase N-terminal" evidence="11">
    <location>
        <begin position="15"/>
        <end position="146"/>
    </location>
</feature>
<dbReference type="GO" id="GO:0004634">
    <property type="term" value="F:phosphopyruvate hydratase activity"/>
    <property type="evidence" value="ECO:0007669"/>
    <property type="project" value="UniProtKB-EC"/>
</dbReference>
<reference evidence="12 13" key="1">
    <citation type="submission" date="2014-02" db="EMBL/GenBank/DDBJ databases">
        <title>The small core and large imbalanced accessory genome model reveals a collaborative survival strategy of Sorangium cellulosum strains in nature.</title>
        <authorList>
            <person name="Han K."/>
            <person name="Peng R."/>
            <person name="Blom J."/>
            <person name="Li Y.-Z."/>
        </authorList>
    </citation>
    <scope>NUCLEOTIDE SEQUENCE [LARGE SCALE GENOMIC DNA]</scope>
    <source>
        <strain evidence="12 13">So0011-07</strain>
    </source>
</reference>
<dbReference type="Proteomes" id="UP000075635">
    <property type="component" value="Unassembled WGS sequence"/>
</dbReference>
<evidence type="ECO:0000256" key="9">
    <source>
        <dbReference type="ARBA" id="ARBA00045763"/>
    </source>
</evidence>
<keyword evidence="5" id="KW-0964">Secreted</keyword>
<evidence type="ECO:0000313" key="13">
    <source>
        <dbReference type="Proteomes" id="UP000075635"/>
    </source>
</evidence>
<name>A0A150RGD9_SORCE</name>
<dbReference type="SMART" id="SM01192">
    <property type="entry name" value="Enolase_C"/>
    <property type="match status" value="1"/>
</dbReference>
<dbReference type="Pfam" id="PF00113">
    <property type="entry name" value="Enolase_C"/>
    <property type="match status" value="1"/>
</dbReference>
<dbReference type="PANTHER" id="PTHR11902">
    <property type="entry name" value="ENOLASE"/>
    <property type="match status" value="1"/>
</dbReference>
<dbReference type="PRINTS" id="PR00148">
    <property type="entry name" value="ENOLASE"/>
</dbReference>
<evidence type="ECO:0000256" key="7">
    <source>
        <dbReference type="ARBA" id="ARBA00023152"/>
    </source>
</evidence>
<dbReference type="InterPro" id="IPR000941">
    <property type="entry name" value="Enolase"/>
</dbReference>